<reference evidence="3" key="1">
    <citation type="submission" date="2019-01" db="EMBL/GenBank/DDBJ databases">
        <title>Gri0909 isolated from a small marine red alga.</title>
        <authorList>
            <person name="Kim J."/>
            <person name="Jeong S.E."/>
            <person name="Jeon C.O."/>
        </authorList>
    </citation>
    <scope>NUCLEOTIDE SEQUENCE [LARGE SCALE GENOMIC DNA]</scope>
    <source>
        <strain evidence="3">Gri0909</strain>
    </source>
</reference>
<comment type="caution">
    <text evidence="2">The sequence shown here is derived from an EMBL/GenBank/DDBJ whole genome shotgun (WGS) entry which is preliminary data.</text>
</comment>
<sequence>MSKGPLDGITVIDMTRVLAGPYCTMLLHDLGARVIKVETPGHGDDARHFGPWAKHGKSAYFMSLNRGKESIALNLKDAEDRKIFEALLGKADILVENYRAGTMEKLGYGWEMLEKNYPQLIYAAASGFGQTGPYANRAAYDMVVQGMGGIMSITGHPGGPPTRVGTSVGDITAGLFTTVGINAALVERNRTGKGMMIDVSMLDCQLAILENAVARYVTSGEVPGPLGARHPSITPFEAYESGDGHIIIAAGNNKLFESLASALGKPEWVTDPRFLTNKDRAEHVDDLKVEMELVLKTQPTDHWMHELEKAGVPCGPINDVGQVMNDPQILSRNMVVSIEDPQEGHFRMAGNPIKMSAHADPATRGHVPDLDESREAILKELGFA</sequence>
<dbReference type="Gene3D" id="3.40.50.10540">
    <property type="entry name" value="Crotonobetainyl-coa:carnitine coa-transferase, domain 1"/>
    <property type="match status" value="1"/>
</dbReference>
<dbReference type="PANTHER" id="PTHR48207:SF3">
    <property type="entry name" value="SUCCINATE--HYDROXYMETHYLGLUTARATE COA-TRANSFERASE"/>
    <property type="match status" value="1"/>
</dbReference>
<accession>A0A437QKM1</accession>
<proteinExistence type="predicted"/>
<protein>
    <submittedName>
        <fullName evidence="2">CoA transferase</fullName>
    </submittedName>
</protein>
<dbReference type="PANTHER" id="PTHR48207">
    <property type="entry name" value="SUCCINATE--HYDROXYMETHYLGLUTARATE COA-TRANSFERASE"/>
    <property type="match status" value="1"/>
</dbReference>
<dbReference type="InterPro" id="IPR003673">
    <property type="entry name" value="CoA-Trfase_fam_III"/>
</dbReference>
<dbReference type="InterPro" id="IPR023606">
    <property type="entry name" value="CoA-Trfase_III_dom_1_sf"/>
</dbReference>
<dbReference type="Gene3D" id="3.30.1540.10">
    <property type="entry name" value="formyl-coa transferase, domain 3"/>
    <property type="match status" value="1"/>
</dbReference>
<evidence type="ECO:0000313" key="2">
    <source>
        <dbReference type="EMBL" id="RVU34992.1"/>
    </source>
</evidence>
<gene>
    <name evidence="2" type="ORF">EOI86_19350</name>
</gene>
<evidence type="ECO:0000256" key="1">
    <source>
        <dbReference type="ARBA" id="ARBA00022679"/>
    </source>
</evidence>
<dbReference type="SUPFAM" id="SSF89796">
    <property type="entry name" value="CoA-transferase family III (CaiB/BaiF)"/>
    <property type="match status" value="1"/>
</dbReference>
<dbReference type="AlphaFoldDB" id="A0A437QKM1"/>
<dbReference type="GO" id="GO:0008410">
    <property type="term" value="F:CoA-transferase activity"/>
    <property type="evidence" value="ECO:0007669"/>
    <property type="project" value="TreeGrafter"/>
</dbReference>
<dbReference type="InterPro" id="IPR050483">
    <property type="entry name" value="CoA-transferase_III_domain"/>
</dbReference>
<evidence type="ECO:0000313" key="3">
    <source>
        <dbReference type="Proteomes" id="UP000287447"/>
    </source>
</evidence>
<keyword evidence="3" id="KW-1185">Reference proteome</keyword>
<dbReference type="Pfam" id="PF02515">
    <property type="entry name" value="CoA_transf_3"/>
    <property type="match status" value="1"/>
</dbReference>
<organism evidence="2 3">
    <name type="scientific">Hwanghaeella grinnelliae</name>
    <dbReference type="NCBI Taxonomy" id="2500179"/>
    <lineage>
        <taxon>Bacteria</taxon>
        <taxon>Pseudomonadati</taxon>
        <taxon>Pseudomonadota</taxon>
        <taxon>Alphaproteobacteria</taxon>
        <taxon>Rhodospirillales</taxon>
        <taxon>Rhodospirillaceae</taxon>
        <taxon>Hwanghaeella</taxon>
    </lineage>
</organism>
<dbReference type="OrthoDB" id="9781472at2"/>
<dbReference type="InterPro" id="IPR044855">
    <property type="entry name" value="CoA-Trfase_III_dom3_sf"/>
</dbReference>
<dbReference type="RefSeq" id="WP_127767313.1">
    <property type="nucleotide sequence ID" value="NZ_SADE01000003.1"/>
</dbReference>
<keyword evidence="1 2" id="KW-0808">Transferase</keyword>
<dbReference type="Proteomes" id="UP000287447">
    <property type="component" value="Unassembled WGS sequence"/>
</dbReference>
<name>A0A437QKM1_9PROT</name>
<dbReference type="EMBL" id="SADE01000003">
    <property type="protein sequence ID" value="RVU34992.1"/>
    <property type="molecule type" value="Genomic_DNA"/>
</dbReference>